<evidence type="ECO:0000256" key="4">
    <source>
        <dbReference type="ARBA" id="ARBA00022692"/>
    </source>
</evidence>
<evidence type="ECO:0000259" key="10">
    <source>
        <dbReference type="Pfam" id="PF01694"/>
    </source>
</evidence>
<dbReference type="GO" id="GO:0016020">
    <property type="term" value="C:membrane"/>
    <property type="evidence" value="ECO:0007669"/>
    <property type="project" value="UniProtKB-SubCell"/>
</dbReference>
<evidence type="ECO:0000256" key="8">
    <source>
        <dbReference type="SAM" id="MobiDB-lite"/>
    </source>
</evidence>
<feature type="transmembrane region" description="Helical" evidence="9">
    <location>
        <begin position="20"/>
        <end position="39"/>
    </location>
</feature>
<dbReference type="GO" id="GO:0006508">
    <property type="term" value="P:proteolysis"/>
    <property type="evidence" value="ECO:0007669"/>
    <property type="project" value="UniProtKB-KW"/>
</dbReference>
<gene>
    <name evidence="11" type="ORF">SDC9_132772</name>
</gene>
<evidence type="ECO:0000256" key="3">
    <source>
        <dbReference type="ARBA" id="ARBA00022670"/>
    </source>
</evidence>
<evidence type="ECO:0000256" key="7">
    <source>
        <dbReference type="ARBA" id="ARBA00023136"/>
    </source>
</evidence>
<evidence type="ECO:0000256" key="2">
    <source>
        <dbReference type="ARBA" id="ARBA00009045"/>
    </source>
</evidence>
<dbReference type="PANTHER" id="PTHR43066:SF1">
    <property type="entry name" value="RHOMBOID PROTEIN 2"/>
    <property type="match status" value="1"/>
</dbReference>
<sequence>MNIDDSPWYAIEVKRARLALLPSIVFVVIVWLVFIVDYVGLFSWDFSRMGVLPGVARGLVGIVFSPFIHGSFSHLLSNTLPLLLLIWFLFYFYSEIAFRAFVFLWIISGFLTWIIGRGAYHVGASGLVFALLFFLFFSGIFRKYIPLVAVSLIVAFIYGSTVWSIFPFAELIDASISWEGHLSGAISGFIFAVVFRKKGPQKPEEEWEEEDEDETNMPVET</sequence>
<keyword evidence="7 9" id="KW-0472">Membrane</keyword>
<dbReference type="GO" id="GO:0004252">
    <property type="term" value="F:serine-type endopeptidase activity"/>
    <property type="evidence" value="ECO:0007669"/>
    <property type="project" value="InterPro"/>
</dbReference>
<accession>A0A645D8V2</accession>
<evidence type="ECO:0000313" key="11">
    <source>
        <dbReference type="EMBL" id="MPM85691.1"/>
    </source>
</evidence>
<feature type="transmembrane region" description="Helical" evidence="9">
    <location>
        <begin position="147"/>
        <end position="166"/>
    </location>
</feature>
<dbReference type="SUPFAM" id="SSF144091">
    <property type="entry name" value="Rhomboid-like"/>
    <property type="match status" value="1"/>
</dbReference>
<dbReference type="EMBL" id="VSSQ01033923">
    <property type="protein sequence ID" value="MPM85691.1"/>
    <property type="molecule type" value="Genomic_DNA"/>
</dbReference>
<feature type="transmembrane region" description="Helical" evidence="9">
    <location>
        <begin position="75"/>
        <end position="93"/>
    </location>
</feature>
<dbReference type="InterPro" id="IPR022764">
    <property type="entry name" value="Peptidase_S54_rhomboid_dom"/>
</dbReference>
<comment type="similarity">
    <text evidence="2">Belongs to the peptidase S54 family.</text>
</comment>
<evidence type="ECO:0000256" key="9">
    <source>
        <dbReference type="SAM" id="Phobius"/>
    </source>
</evidence>
<feature type="transmembrane region" description="Helical" evidence="9">
    <location>
        <begin position="100"/>
        <end position="116"/>
    </location>
</feature>
<proteinExistence type="inferred from homology"/>
<reference evidence="11" key="1">
    <citation type="submission" date="2019-08" db="EMBL/GenBank/DDBJ databases">
        <authorList>
            <person name="Kucharzyk K."/>
            <person name="Murdoch R.W."/>
            <person name="Higgins S."/>
            <person name="Loffler F."/>
        </authorList>
    </citation>
    <scope>NUCLEOTIDE SEQUENCE</scope>
</reference>
<name>A0A645D8V2_9ZZZZ</name>
<organism evidence="11">
    <name type="scientific">bioreactor metagenome</name>
    <dbReference type="NCBI Taxonomy" id="1076179"/>
    <lineage>
        <taxon>unclassified sequences</taxon>
        <taxon>metagenomes</taxon>
        <taxon>ecological metagenomes</taxon>
    </lineage>
</organism>
<feature type="domain" description="Peptidase S54 rhomboid" evidence="10">
    <location>
        <begin position="59"/>
        <end position="197"/>
    </location>
</feature>
<dbReference type="Gene3D" id="1.20.1540.10">
    <property type="entry name" value="Rhomboid-like"/>
    <property type="match status" value="1"/>
</dbReference>
<feature type="compositionally biased region" description="Acidic residues" evidence="8">
    <location>
        <begin position="205"/>
        <end position="215"/>
    </location>
</feature>
<protein>
    <recommendedName>
        <fullName evidence="10">Peptidase S54 rhomboid domain-containing protein</fullName>
    </recommendedName>
</protein>
<comment type="subcellular location">
    <subcellularLocation>
        <location evidence="1">Membrane</location>
        <topology evidence="1">Multi-pass membrane protein</topology>
    </subcellularLocation>
</comment>
<feature type="transmembrane region" description="Helical" evidence="9">
    <location>
        <begin position="122"/>
        <end position="140"/>
    </location>
</feature>
<evidence type="ECO:0000256" key="5">
    <source>
        <dbReference type="ARBA" id="ARBA00022801"/>
    </source>
</evidence>
<evidence type="ECO:0000256" key="1">
    <source>
        <dbReference type="ARBA" id="ARBA00004141"/>
    </source>
</evidence>
<keyword evidence="5" id="KW-0378">Hydrolase</keyword>
<feature type="transmembrane region" description="Helical" evidence="9">
    <location>
        <begin position="178"/>
        <end position="195"/>
    </location>
</feature>
<dbReference type="PANTHER" id="PTHR43066">
    <property type="entry name" value="RHOMBOID-RELATED PROTEIN"/>
    <property type="match status" value="1"/>
</dbReference>
<feature type="region of interest" description="Disordered" evidence="8">
    <location>
        <begin position="200"/>
        <end position="221"/>
    </location>
</feature>
<keyword evidence="4 9" id="KW-0812">Transmembrane</keyword>
<keyword evidence="6 9" id="KW-1133">Transmembrane helix</keyword>
<evidence type="ECO:0000256" key="6">
    <source>
        <dbReference type="ARBA" id="ARBA00022989"/>
    </source>
</evidence>
<comment type="caution">
    <text evidence="11">The sequence shown here is derived from an EMBL/GenBank/DDBJ whole genome shotgun (WGS) entry which is preliminary data.</text>
</comment>
<dbReference type="InterPro" id="IPR035952">
    <property type="entry name" value="Rhomboid-like_sf"/>
</dbReference>
<dbReference type="Pfam" id="PF01694">
    <property type="entry name" value="Rhomboid"/>
    <property type="match status" value="1"/>
</dbReference>
<dbReference type="AlphaFoldDB" id="A0A645D8V2"/>
<keyword evidence="3" id="KW-0645">Protease</keyword>